<reference evidence="2" key="1">
    <citation type="submission" date="2022-01" db="UniProtKB">
        <authorList>
            <consortium name="EnsemblMetazoa"/>
        </authorList>
    </citation>
    <scope>IDENTIFICATION</scope>
</reference>
<protein>
    <recommendedName>
        <fullName evidence="4">Separase</fullName>
    </recommendedName>
</protein>
<feature type="compositionally biased region" description="Polar residues" evidence="1">
    <location>
        <begin position="1381"/>
        <end position="1391"/>
    </location>
</feature>
<organism evidence="2 3">
    <name type="scientific">Cimex lectularius</name>
    <name type="common">Bed bug</name>
    <name type="synonym">Acanthia lectularia</name>
    <dbReference type="NCBI Taxonomy" id="79782"/>
    <lineage>
        <taxon>Eukaryota</taxon>
        <taxon>Metazoa</taxon>
        <taxon>Ecdysozoa</taxon>
        <taxon>Arthropoda</taxon>
        <taxon>Hexapoda</taxon>
        <taxon>Insecta</taxon>
        <taxon>Pterygota</taxon>
        <taxon>Neoptera</taxon>
        <taxon>Paraneoptera</taxon>
        <taxon>Hemiptera</taxon>
        <taxon>Heteroptera</taxon>
        <taxon>Panheteroptera</taxon>
        <taxon>Cimicomorpha</taxon>
        <taxon>Cimicidae</taxon>
        <taxon>Cimex</taxon>
    </lineage>
</organism>
<proteinExistence type="predicted"/>
<evidence type="ECO:0008006" key="4">
    <source>
        <dbReference type="Google" id="ProtNLM"/>
    </source>
</evidence>
<dbReference type="EnsemblMetazoa" id="XM_014390011.2">
    <property type="protein sequence ID" value="XP_014245497.1"/>
    <property type="gene ID" value="LOC106664344"/>
</dbReference>
<dbReference type="GeneID" id="106664344"/>
<evidence type="ECO:0000256" key="1">
    <source>
        <dbReference type="SAM" id="MobiDB-lite"/>
    </source>
</evidence>
<dbReference type="Proteomes" id="UP000494040">
    <property type="component" value="Unassembled WGS sequence"/>
</dbReference>
<dbReference type="KEGG" id="clec:106664344"/>
<dbReference type="OMA" id="MYREAMT"/>
<keyword evidence="3" id="KW-1185">Reference proteome</keyword>
<feature type="region of interest" description="Disordered" evidence="1">
    <location>
        <begin position="1433"/>
        <end position="1464"/>
    </location>
</feature>
<evidence type="ECO:0000313" key="3">
    <source>
        <dbReference type="Proteomes" id="UP000494040"/>
    </source>
</evidence>
<feature type="region of interest" description="Disordered" evidence="1">
    <location>
        <begin position="1373"/>
        <end position="1420"/>
    </location>
</feature>
<name>A0A8I6RNQ8_CIMLE</name>
<feature type="compositionally biased region" description="Polar residues" evidence="1">
    <location>
        <begin position="1233"/>
        <end position="1248"/>
    </location>
</feature>
<accession>A0A8I6RNQ8</accession>
<evidence type="ECO:0000313" key="2">
    <source>
        <dbReference type="EnsemblMetazoa" id="XP_014245497.1"/>
    </source>
</evidence>
<sequence length="1464" mass="168942">MLVQDVYTAIKADNVKRALETFKALKLTKENKFSTYFNVLKLLNEYIYKQAKENIVKKKGTQEVYELTKHCCDVLSTTWECKQLSFLQCLYHIHKFLIDDHPLQSKYLCEYFFKIKKDKQINKWEEKENLVISNVIHNFLSKMNELVLDSKSTFGDKENSLKSWILYVMELIDLQFYEKIFRLFTFLTMILPRLKNSLTQNEYLHFGTLTWNLLAEWFEKIAMEKSNFEITEKDFMAFTCLIDNYIASLGRDLIMQYSTEPLTKCIKSFKTIGKLYCDKLNIVEKVIKLCNEKDEVVIDSLLFDLVHLASEPWTEKDRYVLYIIIELISLHKQHLAKNSPAIKTRLAQVVKLSLALTNVRLENVSPKRAQNLSIVAACTGLYFVFSTDPSKELLLQIYDDVAHLFAIYTTIAKEIDTNSYLTYGVATANNTMTVYKKQNLFQQCAFLVRLIIRFYLNLSKQQAEEVSAFINVSLNILTWSFSFLNLCIDAQMALIAIASVHPKFSPFVFETWAGMKNSSSIKLDMESTVVTIINQHGENIEKSWPPFKVNKADLNTLLSWEIKAYCKFKMTHKEPVLAAYKIAAKFVKDEKTLAFILLCAVDSISCGEAVSNMINFEKSLYNFIQRLTKVVNGEDHSLVNVLLGNIHYQLVRCELLELRKKTEKEVVLLDDNMKADIPILQADQGDDLDNTTFAPAFSYLQLDAQADIFEKMDQAIAYWEISLDSLTNDIITSSTMRYIKAVGYLYRLYKFKEKELQIWQLLYKFASKLSSLKYKTIAISEMLALQISVKQTSIDKIKSELEKCSELTNKHYVWQLFHVNLARNAYNKGNEDLCLEILNNLDSNLIKYNFLVYVQYKILITMASRFTNNNEFQEPFVYSVVKLFENMLYLVKFGLWNSFNELCVLHWLLLETSYFLGSLYIHANYVRQARCYTKSQLTVAQRLALPLRVCDLLLVLGQVELKCGNTIECDLILKGIETILEFKQIDCEMEGQIRASSPRLTEKIHSNPHFLSSEFHHLCLYCNSIDYKTQALNAVTLRATHLVSKGFYRSAKAVFNIGHKIINYLDQKSTEPDELFSLLHISKVQFYSAFCWAYTIWEEYDNALKYNSICLEALLNANSECEDLRLSILSQKNSIIWKKEATGDRVEQVNPRRRFQNKPVGDKTPENPESFVNINRNTKTVKSFITPRPIRRKKLDMDSLDGDEFLTPFSSSDTQENEDGLVSKSKTLRPRQLISSQHEARPSQNRQNNFAVKANTEKKNLKVGLNQHGSSVKPAVAIKVYCDDDDNNKKVKTSKKLTAKKNILAVPSTSKKLAKKNTEYKHNSGARKLIFNVDDNNSDDDIELISVQRRVKPHENPKVLKFVDLTEDTVIEEKKNDSKSQSENNANQTKDSNQEGKNSLEEISIIERTPPKLTNKSRPKIILTPQIISDQFARLTVSTTKAKKAPGKSSERKPMSKMQSRRLF</sequence>
<feature type="region of interest" description="Disordered" evidence="1">
    <location>
        <begin position="1206"/>
        <end position="1248"/>
    </location>
</feature>
<dbReference type="RefSeq" id="XP_014245497.1">
    <property type="nucleotide sequence ID" value="XM_014390011.2"/>
</dbReference>
<dbReference type="OrthoDB" id="6627255at2759"/>